<feature type="domain" description="YrdC-like" evidence="12">
    <location>
        <begin position="2"/>
        <end position="186"/>
    </location>
</feature>
<dbReference type="SUPFAM" id="SSF55821">
    <property type="entry name" value="YrdC/RibB"/>
    <property type="match status" value="1"/>
</dbReference>
<dbReference type="GO" id="GO:0008033">
    <property type="term" value="P:tRNA processing"/>
    <property type="evidence" value="ECO:0007669"/>
    <property type="project" value="UniProtKB-KW"/>
</dbReference>
<keyword evidence="8" id="KW-0547">Nucleotide-binding</keyword>
<dbReference type="EC" id="2.7.7.87" evidence="3"/>
<dbReference type="AlphaFoldDB" id="A0A2S7KQ26"/>
<dbReference type="Gene3D" id="3.90.870.10">
    <property type="entry name" value="DHBP synthase"/>
    <property type="match status" value="1"/>
</dbReference>
<evidence type="ECO:0000256" key="6">
    <source>
        <dbReference type="ARBA" id="ARBA00022694"/>
    </source>
</evidence>
<dbReference type="RefSeq" id="WP_104812659.1">
    <property type="nucleotide sequence ID" value="NZ_MQUB01000001.1"/>
</dbReference>
<evidence type="ECO:0000256" key="4">
    <source>
        <dbReference type="ARBA" id="ARBA00022490"/>
    </source>
</evidence>
<evidence type="ECO:0000256" key="2">
    <source>
        <dbReference type="ARBA" id="ARBA00007663"/>
    </source>
</evidence>
<dbReference type="GO" id="GO:0061710">
    <property type="term" value="F:L-threonylcarbamoyladenylate synthase"/>
    <property type="evidence" value="ECO:0007669"/>
    <property type="project" value="UniProtKB-EC"/>
</dbReference>
<dbReference type="Proteomes" id="UP000239800">
    <property type="component" value="Unassembled WGS sequence"/>
</dbReference>
<evidence type="ECO:0000256" key="11">
    <source>
        <dbReference type="ARBA" id="ARBA00048366"/>
    </source>
</evidence>
<comment type="similarity">
    <text evidence="2">Belongs to the SUA5 family.</text>
</comment>
<sequence>MQAEIDKALKTLKSGGIILYPTDTSWGIGCDATHATAVDRIFELKKRPGDKAMICLVNDFRMLSQYLNQVPEMAYDVLKYANKPTTVVYDDPIRVAENLVAADNSLAIRVVRDTFCGELIKRLKKPLVSTSANLSGAPTPAKFKDIDKAIVQGVDYVVNWNRDKVNKRSSSIIKIKNDGTVKVIRS</sequence>
<evidence type="ECO:0000259" key="12">
    <source>
        <dbReference type="PROSITE" id="PS51163"/>
    </source>
</evidence>
<dbReference type="PANTHER" id="PTHR17490">
    <property type="entry name" value="SUA5"/>
    <property type="match status" value="1"/>
</dbReference>
<comment type="catalytic activity">
    <reaction evidence="11">
        <text>L-threonine + hydrogencarbonate + ATP = L-threonylcarbamoyladenylate + diphosphate + H2O</text>
        <dbReference type="Rhea" id="RHEA:36407"/>
        <dbReference type="ChEBI" id="CHEBI:15377"/>
        <dbReference type="ChEBI" id="CHEBI:17544"/>
        <dbReference type="ChEBI" id="CHEBI:30616"/>
        <dbReference type="ChEBI" id="CHEBI:33019"/>
        <dbReference type="ChEBI" id="CHEBI:57926"/>
        <dbReference type="ChEBI" id="CHEBI:73682"/>
        <dbReference type="EC" id="2.7.7.87"/>
    </reaction>
</comment>
<evidence type="ECO:0000256" key="1">
    <source>
        <dbReference type="ARBA" id="ARBA00004496"/>
    </source>
</evidence>
<reference evidence="13 14" key="1">
    <citation type="submission" date="2016-11" db="EMBL/GenBank/DDBJ databases">
        <title>Trade-off between light-utilization and light-protection in marine flavobacteria.</title>
        <authorList>
            <person name="Kumagai Y."/>
        </authorList>
    </citation>
    <scope>NUCLEOTIDE SEQUENCE [LARGE SCALE GENOMIC DNA]</scope>
    <source>
        <strain evidence="13 14">NBRC 107741</strain>
    </source>
</reference>
<name>A0A2S7KQ26_9FLAO</name>
<accession>A0A2S7KQ26</accession>
<comment type="subcellular location">
    <subcellularLocation>
        <location evidence="1">Cytoplasm</location>
    </subcellularLocation>
</comment>
<keyword evidence="14" id="KW-1185">Reference proteome</keyword>
<dbReference type="GO" id="GO:0006450">
    <property type="term" value="P:regulation of translational fidelity"/>
    <property type="evidence" value="ECO:0007669"/>
    <property type="project" value="TreeGrafter"/>
</dbReference>
<keyword evidence="5" id="KW-0808">Transferase</keyword>
<gene>
    <name evidence="13" type="ORF">BST85_07365</name>
</gene>
<keyword evidence="9" id="KW-0067">ATP-binding</keyword>
<dbReference type="OrthoDB" id="9814580at2"/>
<dbReference type="GO" id="GO:0003725">
    <property type="term" value="F:double-stranded RNA binding"/>
    <property type="evidence" value="ECO:0007669"/>
    <property type="project" value="InterPro"/>
</dbReference>
<dbReference type="NCBIfam" id="TIGR00057">
    <property type="entry name" value="L-threonylcarbamoyladenylate synthase"/>
    <property type="match status" value="1"/>
</dbReference>
<evidence type="ECO:0000256" key="8">
    <source>
        <dbReference type="ARBA" id="ARBA00022741"/>
    </source>
</evidence>
<evidence type="ECO:0000313" key="13">
    <source>
        <dbReference type="EMBL" id="PQB04732.1"/>
    </source>
</evidence>
<dbReference type="GO" id="GO:0000049">
    <property type="term" value="F:tRNA binding"/>
    <property type="evidence" value="ECO:0007669"/>
    <property type="project" value="TreeGrafter"/>
</dbReference>
<dbReference type="PROSITE" id="PS51163">
    <property type="entry name" value="YRDC"/>
    <property type="match status" value="1"/>
</dbReference>
<evidence type="ECO:0000256" key="3">
    <source>
        <dbReference type="ARBA" id="ARBA00012584"/>
    </source>
</evidence>
<dbReference type="EMBL" id="MQUB01000001">
    <property type="protein sequence ID" value="PQB04732.1"/>
    <property type="molecule type" value="Genomic_DNA"/>
</dbReference>
<keyword evidence="4" id="KW-0963">Cytoplasm</keyword>
<dbReference type="GO" id="GO:0005524">
    <property type="term" value="F:ATP binding"/>
    <property type="evidence" value="ECO:0007669"/>
    <property type="project" value="UniProtKB-KW"/>
</dbReference>
<proteinExistence type="inferred from homology"/>
<protein>
    <recommendedName>
        <fullName evidence="10">L-threonylcarbamoyladenylate synthase</fullName>
        <ecNumber evidence="3">2.7.7.87</ecNumber>
    </recommendedName>
    <alternativeName>
        <fullName evidence="10">L-threonylcarbamoyladenylate synthase</fullName>
    </alternativeName>
</protein>
<evidence type="ECO:0000256" key="5">
    <source>
        <dbReference type="ARBA" id="ARBA00022679"/>
    </source>
</evidence>
<dbReference type="GO" id="GO:0005737">
    <property type="term" value="C:cytoplasm"/>
    <property type="evidence" value="ECO:0007669"/>
    <property type="project" value="UniProtKB-SubCell"/>
</dbReference>
<dbReference type="InterPro" id="IPR017945">
    <property type="entry name" value="DHBP_synth_RibB-like_a/b_dom"/>
</dbReference>
<dbReference type="PANTHER" id="PTHR17490:SF16">
    <property type="entry name" value="THREONYLCARBAMOYL-AMP SYNTHASE"/>
    <property type="match status" value="1"/>
</dbReference>
<dbReference type="Pfam" id="PF01300">
    <property type="entry name" value="Sua5_yciO_yrdC"/>
    <property type="match status" value="1"/>
</dbReference>
<dbReference type="InterPro" id="IPR006070">
    <property type="entry name" value="Sua5-like_dom"/>
</dbReference>
<keyword evidence="6" id="KW-0819">tRNA processing</keyword>
<evidence type="ECO:0000313" key="14">
    <source>
        <dbReference type="Proteomes" id="UP000239800"/>
    </source>
</evidence>
<organism evidence="13 14">
    <name type="scientific">Aureitalea marina</name>
    <dbReference type="NCBI Taxonomy" id="930804"/>
    <lineage>
        <taxon>Bacteria</taxon>
        <taxon>Pseudomonadati</taxon>
        <taxon>Bacteroidota</taxon>
        <taxon>Flavobacteriia</taxon>
        <taxon>Flavobacteriales</taxon>
        <taxon>Flavobacteriaceae</taxon>
        <taxon>Aureitalea</taxon>
    </lineage>
</organism>
<evidence type="ECO:0000256" key="9">
    <source>
        <dbReference type="ARBA" id="ARBA00022840"/>
    </source>
</evidence>
<dbReference type="InterPro" id="IPR050156">
    <property type="entry name" value="TC-AMP_synthase_SUA5"/>
</dbReference>
<evidence type="ECO:0000256" key="10">
    <source>
        <dbReference type="ARBA" id="ARBA00029774"/>
    </source>
</evidence>
<keyword evidence="7" id="KW-0548">Nucleotidyltransferase</keyword>
<evidence type="ECO:0000256" key="7">
    <source>
        <dbReference type="ARBA" id="ARBA00022695"/>
    </source>
</evidence>
<comment type="caution">
    <text evidence="13">The sequence shown here is derived from an EMBL/GenBank/DDBJ whole genome shotgun (WGS) entry which is preliminary data.</text>
</comment>